<evidence type="ECO:0000256" key="1">
    <source>
        <dbReference type="ARBA" id="ARBA00022490"/>
    </source>
</evidence>
<evidence type="ECO:0000313" key="7">
    <source>
        <dbReference type="EMBL" id="OHA91560.1"/>
    </source>
</evidence>
<dbReference type="InterPro" id="IPR037027">
    <property type="entry name" value="YqgF/RNaseH-like_dom_sf"/>
</dbReference>
<evidence type="ECO:0000256" key="2">
    <source>
        <dbReference type="ARBA" id="ARBA00022517"/>
    </source>
</evidence>
<proteinExistence type="inferred from homology"/>
<evidence type="ECO:0000259" key="6">
    <source>
        <dbReference type="SMART" id="SM00732"/>
    </source>
</evidence>
<feature type="domain" description="YqgF/RNase H-like" evidence="6">
    <location>
        <begin position="1"/>
        <end position="98"/>
    </location>
</feature>
<reference evidence="7 8" key="1">
    <citation type="journal article" date="2016" name="Nat. Commun.">
        <title>Thousands of microbial genomes shed light on interconnected biogeochemical processes in an aquifer system.</title>
        <authorList>
            <person name="Anantharaman K."/>
            <person name="Brown C.T."/>
            <person name="Hug L.A."/>
            <person name="Sharon I."/>
            <person name="Castelle C.J."/>
            <person name="Probst A.J."/>
            <person name="Thomas B.C."/>
            <person name="Singh A."/>
            <person name="Wilkins M.J."/>
            <person name="Karaoz U."/>
            <person name="Brodie E.L."/>
            <person name="Williams K.H."/>
            <person name="Hubbard S.S."/>
            <person name="Banfield J.F."/>
        </authorList>
    </citation>
    <scope>NUCLEOTIDE SEQUENCE [LARGE SCALE GENOMIC DNA]</scope>
</reference>
<gene>
    <name evidence="7" type="ORF">A2758_00395</name>
</gene>
<dbReference type="GO" id="GO:0004518">
    <property type="term" value="F:nuclease activity"/>
    <property type="evidence" value="ECO:0007669"/>
    <property type="project" value="UniProtKB-KW"/>
</dbReference>
<protein>
    <recommendedName>
        <fullName evidence="5">Putative pre-16S rRNA nuclease</fullName>
        <ecNumber evidence="5">3.1.-.-</ecNumber>
    </recommendedName>
</protein>
<dbReference type="SMART" id="SM00732">
    <property type="entry name" value="YqgFc"/>
    <property type="match status" value="1"/>
</dbReference>
<keyword evidence="1 5" id="KW-0963">Cytoplasm</keyword>
<keyword evidence="2 5" id="KW-0690">Ribosome biogenesis</keyword>
<dbReference type="NCBIfam" id="TIGR00250">
    <property type="entry name" value="RNAse_H_YqgF"/>
    <property type="match status" value="1"/>
</dbReference>
<comment type="function">
    <text evidence="5">Could be a nuclease involved in processing of the 5'-end of pre-16S rRNA.</text>
</comment>
<dbReference type="PANTHER" id="PTHR33317:SF4">
    <property type="entry name" value="POLYNUCLEOTIDYL TRANSFERASE, RIBONUCLEASE H-LIKE SUPERFAMILY PROTEIN"/>
    <property type="match status" value="1"/>
</dbReference>
<dbReference type="AlphaFoldDB" id="A0A1G2T2N9"/>
<evidence type="ECO:0000313" key="8">
    <source>
        <dbReference type="Proteomes" id="UP000178612"/>
    </source>
</evidence>
<comment type="caution">
    <text evidence="7">The sequence shown here is derived from an EMBL/GenBank/DDBJ whole genome shotgun (WGS) entry which is preliminary data.</text>
</comment>
<keyword evidence="3 5" id="KW-0540">Nuclease</keyword>
<dbReference type="InterPro" id="IPR012337">
    <property type="entry name" value="RNaseH-like_sf"/>
</dbReference>
<dbReference type="Gene3D" id="3.30.420.140">
    <property type="entry name" value="YqgF/RNase H-like domain"/>
    <property type="match status" value="1"/>
</dbReference>
<dbReference type="GO" id="GO:0016788">
    <property type="term" value="F:hydrolase activity, acting on ester bonds"/>
    <property type="evidence" value="ECO:0007669"/>
    <property type="project" value="UniProtKB-UniRule"/>
</dbReference>
<dbReference type="Proteomes" id="UP000178612">
    <property type="component" value="Unassembled WGS sequence"/>
</dbReference>
<evidence type="ECO:0000256" key="5">
    <source>
        <dbReference type="HAMAP-Rule" id="MF_00651"/>
    </source>
</evidence>
<dbReference type="HAMAP" id="MF_00651">
    <property type="entry name" value="Nuclease_YqgF"/>
    <property type="match status" value="1"/>
</dbReference>
<comment type="similarity">
    <text evidence="5">Belongs to the YqgF HJR family.</text>
</comment>
<dbReference type="InterPro" id="IPR005227">
    <property type="entry name" value="YqgF"/>
</dbReference>
<dbReference type="SUPFAM" id="SSF53098">
    <property type="entry name" value="Ribonuclease H-like"/>
    <property type="match status" value="1"/>
</dbReference>
<dbReference type="Pfam" id="PF03652">
    <property type="entry name" value="RuvX"/>
    <property type="match status" value="1"/>
</dbReference>
<comment type="subcellular location">
    <subcellularLocation>
        <location evidence="5">Cytoplasm</location>
    </subcellularLocation>
</comment>
<name>A0A1G2T2N9_9BACT</name>
<sequence length="126" mass="14045">MRLMAIDYGTKRVGIASTDDSGSFALPRAVWENDADLIGKIIKFKNEEKIDLIVVGESRNYKGEPNPVMNEAEKFRSELESLEAKTVLHPEVLTTMEARQIQGETLMTDASAAALILKSYIDSIKR</sequence>
<dbReference type="PANTHER" id="PTHR33317">
    <property type="entry name" value="POLYNUCLEOTIDYL TRANSFERASE, RIBONUCLEASE H-LIKE SUPERFAMILY PROTEIN"/>
    <property type="match status" value="1"/>
</dbReference>
<keyword evidence="4 5" id="KW-0378">Hydrolase</keyword>
<dbReference type="CDD" id="cd16964">
    <property type="entry name" value="YqgF"/>
    <property type="match status" value="1"/>
</dbReference>
<evidence type="ECO:0000256" key="4">
    <source>
        <dbReference type="ARBA" id="ARBA00022801"/>
    </source>
</evidence>
<dbReference type="GO" id="GO:0005737">
    <property type="term" value="C:cytoplasm"/>
    <property type="evidence" value="ECO:0007669"/>
    <property type="project" value="UniProtKB-SubCell"/>
</dbReference>
<accession>A0A1G2T2N9</accession>
<dbReference type="GO" id="GO:0000967">
    <property type="term" value="P:rRNA 5'-end processing"/>
    <property type="evidence" value="ECO:0007669"/>
    <property type="project" value="UniProtKB-UniRule"/>
</dbReference>
<dbReference type="EC" id="3.1.-.-" evidence="5"/>
<organism evidence="7 8">
    <name type="scientific">Candidatus Zambryskibacteria bacterium RIFCSPHIGHO2_01_FULL_49_18</name>
    <dbReference type="NCBI Taxonomy" id="1802740"/>
    <lineage>
        <taxon>Bacteria</taxon>
        <taxon>Candidatus Zambryskiibacteriota</taxon>
    </lineage>
</organism>
<dbReference type="EMBL" id="MHVJ01000011">
    <property type="protein sequence ID" value="OHA91560.1"/>
    <property type="molecule type" value="Genomic_DNA"/>
</dbReference>
<dbReference type="InterPro" id="IPR006641">
    <property type="entry name" value="YqgF/RNaseH-like_dom"/>
</dbReference>
<evidence type="ECO:0000256" key="3">
    <source>
        <dbReference type="ARBA" id="ARBA00022722"/>
    </source>
</evidence>